<keyword evidence="5 10" id="KW-1133">Transmembrane helix</keyword>
<sequence length="580" mass="62589">MELLVLGVLVVTVVVAVSFLASRVNIATPLVLVAAGIALTAVPSLRHMEIDPEWILAGILPPLLYSTSTRLPVMDFRRDLPAISGLSVVLVVVTSLSVGWLMSTLIPQVGFATGVALGAVVSPTDAVATSIARSLGVSPRLLTVLEGESLLNDASALVLLRSAVAAIGTSVSLAGVFGSFVYSIVIAVAIGYAVGRLAVWVRGRMGDETLSTAVSFVVPFAAYLPVEQLGGSGLVAAVSAGLVTSVGAGKHLRAQDRLADRANWSTIGLILEGTIFLLMGMQLIELVQDVRQEHESLWRAGWLAFAAGVAVLAIRAAYVALLLWTGNRRVERTEKAKEYWSTEEAKQHLYQRVSSSRRTAGMDEEELRRTGRRLWMRRIADFDYILQERWDTRDGAALVWAGMRGALTVAAAQTLPADTPQRSLLILVAFFVAGGSLLIQGGSLGWLVRRLGLTGNVVDRSEIESLISTMQAAGERYLESPDLRRADGSTYDADLIDRMKTRTQSRADLRPAADDPEGIDRANQTLELRIAVLDAERRRLLEIRQAGTAPSEVLSELLNVLDADQISLELRRREPGPMDS</sequence>
<proteinExistence type="predicted"/>
<evidence type="ECO:0000256" key="10">
    <source>
        <dbReference type="SAM" id="Phobius"/>
    </source>
</evidence>
<keyword evidence="9" id="KW-0739">Sodium transport</keyword>
<name>A0ABW2AWU2_9MICO</name>
<evidence type="ECO:0000313" key="13">
    <source>
        <dbReference type="Proteomes" id="UP001596356"/>
    </source>
</evidence>
<feature type="domain" description="Cation/H+ exchanger transmembrane" evidence="11">
    <location>
        <begin position="12"/>
        <end position="449"/>
    </location>
</feature>
<evidence type="ECO:0000313" key="12">
    <source>
        <dbReference type="EMBL" id="MFC6715616.1"/>
    </source>
</evidence>
<evidence type="ECO:0000256" key="5">
    <source>
        <dbReference type="ARBA" id="ARBA00022989"/>
    </source>
</evidence>
<dbReference type="Pfam" id="PF00999">
    <property type="entry name" value="Na_H_Exchanger"/>
    <property type="match status" value="1"/>
</dbReference>
<feature type="transmembrane region" description="Helical" evidence="10">
    <location>
        <begin position="80"/>
        <end position="103"/>
    </location>
</feature>
<dbReference type="RefSeq" id="WP_377824856.1">
    <property type="nucleotide sequence ID" value="NZ_JBHSWJ010000002.1"/>
</dbReference>
<reference evidence="13" key="1">
    <citation type="journal article" date="2019" name="Int. J. Syst. Evol. Microbiol.">
        <title>The Global Catalogue of Microorganisms (GCM) 10K type strain sequencing project: providing services to taxonomists for standard genome sequencing and annotation.</title>
        <authorList>
            <consortium name="The Broad Institute Genomics Platform"/>
            <consortium name="The Broad Institute Genome Sequencing Center for Infectious Disease"/>
            <person name="Wu L."/>
            <person name="Ma J."/>
        </authorList>
    </citation>
    <scope>NUCLEOTIDE SEQUENCE [LARGE SCALE GENOMIC DNA]</scope>
    <source>
        <strain evidence="13">NBRC 106593</strain>
    </source>
</reference>
<evidence type="ECO:0000256" key="2">
    <source>
        <dbReference type="ARBA" id="ARBA00022448"/>
    </source>
</evidence>
<dbReference type="InterPro" id="IPR006153">
    <property type="entry name" value="Cation/H_exchanger_TM"/>
</dbReference>
<keyword evidence="7" id="KW-0406">Ion transport</keyword>
<dbReference type="PANTHER" id="PTHR10110:SF86">
    <property type="entry name" value="SODIUM_HYDROGEN EXCHANGER 7"/>
    <property type="match status" value="1"/>
</dbReference>
<feature type="transmembrane region" description="Helical" evidence="10">
    <location>
        <begin position="180"/>
        <end position="201"/>
    </location>
</feature>
<feature type="transmembrane region" description="Helical" evidence="10">
    <location>
        <begin position="26"/>
        <end position="45"/>
    </location>
</feature>
<dbReference type="Gene3D" id="6.10.140.1330">
    <property type="match status" value="1"/>
</dbReference>
<keyword evidence="4 10" id="KW-0812">Transmembrane</keyword>
<comment type="subcellular location">
    <subcellularLocation>
        <location evidence="1">Cell membrane</location>
        <topology evidence="1">Multi-pass membrane protein</topology>
    </subcellularLocation>
</comment>
<evidence type="ECO:0000256" key="4">
    <source>
        <dbReference type="ARBA" id="ARBA00022692"/>
    </source>
</evidence>
<dbReference type="Proteomes" id="UP001596356">
    <property type="component" value="Unassembled WGS sequence"/>
</dbReference>
<comment type="caution">
    <text evidence="12">The sequence shown here is derived from an EMBL/GenBank/DDBJ whole genome shotgun (WGS) entry which is preliminary data.</text>
</comment>
<evidence type="ECO:0000256" key="6">
    <source>
        <dbReference type="ARBA" id="ARBA00023053"/>
    </source>
</evidence>
<feature type="transmembrane region" description="Helical" evidence="10">
    <location>
        <begin position="304"/>
        <end position="325"/>
    </location>
</feature>
<keyword evidence="3" id="KW-1003">Cell membrane</keyword>
<organism evidence="12 13">
    <name type="scientific">Branchiibius cervicis</name>
    <dbReference type="NCBI Taxonomy" id="908252"/>
    <lineage>
        <taxon>Bacteria</taxon>
        <taxon>Bacillati</taxon>
        <taxon>Actinomycetota</taxon>
        <taxon>Actinomycetes</taxon>
        <taxon>Micrococcales</taxon>
        <taxon>Dermacoccaceae</taxon>
        <taxon>Branchiibius</taxon>
    </lineage>
</organism>
<evidence type="ECO:0000256" key="1">
    <source>
        <dbReference type="ARBA" id="ARBA00004651"/>
    </source>
</evidence>
<evidence type="ECO:0000256" key="7">
    <source>
        <dbReference type="ARBA" id="ARBA00023065"/>
    </source>
</evidence>
<dbReference type="PANTHER" id="PTHR10110">
    <property type="entry name" value="SODIUM/HYDROGEN EXCHANGER"/>
    <property type="match status" value="1"/>
</dbReference>
<evidence type="ECO:0000259" key="11">
    <source>
        <dbReference type="Pfam" id="PF00999"/>
    </source>
</evidence>
<evidence type="ECO:0000256" key="3">
    <source>
        <dbReference type="ARBA" id="ARBA00022475"/>
    </source>
</evidence>
<keyword evidence="8 10" id="KW-0472">Membrane</keyword>
<feature type="transmembrane region" description="Helical" evidence="10">
    <location>
        <begin position="264"/>
        <end position="284"/>
    </location>
</feature>
<keyword evidence="13" id="KW-1185">Reference proteome</keyword>
<keyword evidence="6" id="KW-0915">Sodium</keyword>
<accession>A0ABW2AWU2</accession>
<evidence type="ECO:0000256" key="9">
    <source>
        <dbReference type="ARBA" id="ARBA00023201"/>
    </source>
</evidence>
<protein>
    <submittedName>
        <fullName evidence="12">Cation:proton antiporter</fullName>
    </submittedName>
</protein>
<dbReference type="InterPro" id="IPR018422">
    <property type="entry name" value="Cation/H_exchanger_CPA1"/>
</dbReference>
<feature type="transmembrane region" description="Helical" evidence="10">
    <location>
        <begin position="424"/>
        <end position="448"/>
    </location>
</feature>
<gene>
    <name evidence="12" type="ORF">ACFQBT_18035</name>
</gene>
<dbReference type="EMBL" id="JBHSWJ010000002">
    <property type="protein sequence ID" value="MFC6715616.1"/>
    <property type="molecule type" value="Genomic_DNA"/>
</dbReference>
<evidence type="ECO:0000256" key="8">
    <source>
        <dbReference type="ARBA" id="ARBA00023136"/>
    </source>
</evidence>
<keyword evidence="2" id="KW-0813">Transport</keyword>